<feature type="compositionally biased region" description="Basic and acidic residues" evidence="1">
    <location>
        <begin position="1"/>
        <end position="18"/>
    </location>
</feature>
<organism evidence="2 3">
    <name type="scientific">Cardiocondyla obscurior</name>
    <dbReference type="NCBI Taxonomy" id="286306"/>
    <lineage>
        <taxon>Eukaryota</taxon>
        <taxon>Metazoa</taxon>
        <taxon>Ecdysozoa</taxon>
        <taxon>Arthropoda</taxon>
        <taxon>Hexapoda</taxon>
        <taxon>Insecta</taxon>
        <taxon>Pterygota</taxon>
        <taxon>Neoptera</taxon>
        <taxon>Endopterygota</taxon>
        <taxon>Hymenoptera</taxon>
        <taxon>Apocrita</taxon>
        <taxon>Aculeata</taxon>
        <taxon>Formicoidea</taxon>
        <taxon>Formicidae</taxon>
        <taxon>Myrmicinae</taxon>
        <taxon>Cardiocondyla</taxon>
    </lineage>
</organism>
<keyword evidence="3" id="KW-1185">Reference proteome</keyword>
<protein>
    <submittedName>
        <fullName evidence="2">Uncharacterized protein</fullName>
    </submittedName>
</protein>
<proteinExistence type="predicted"/>
<name>A0AAW2GF74_9HYME</name>
<evidence type="ECO:0000313" key="2">
    <source>
        <dbReference type="EMBL" id="KAL0126205.1"/>
    </source>
</evidence>
<dbReference type="Proteomes" id="UP001430953">
    <property type="component" value="Unassembled WGS sequence"/>
</dbReference>
<evidence type="ECO:0000313" key="3">
    <source>
        <dbReference type="Proteomes" id="UP001430953"/>
    </source>
</evidence>
<dbReference type="AlphaFoldDB" id="A0AAW2GF74"/>
<feature type="region of interest" description="Disordered" evidence="1">
    <location>
        <begin position="1"/>
        <end position="28"/>
    </location>
</feature>
<comment type="caution">
    <text evidence="2">The sequence shown here is derived from an EMBL/GenBank/DDBJ whole genome shotgun (WGS) entry which is preliminary data.</text>
</comment>
<sequence length="129" mass="14791">MQFKQEAQRHDHDERRNDALSPTKKSNDAGEIIVTSPRVSAWRLLSRVFLLFVAAHFSRVYEATLSGSSEPRPQKRFPYYANTNALPAPTGCASSNQQRFPFSLPSYSRCITPGRRFFACRFQYSLKIN</sequence>
<reference evidence="2 3" key="1">
    <citation type="submission" date="2023-03" db="EMBL/GenBank/DDBJ databases">
        <title>High recombination rates correlate with genetic variation in Cardiocondyla obscurior ants.</title>
        <authorList>
            <person name="Errbii M."/>
        </authorList>
    </citation>
    <scope>NUCLEOTIDE SEQUENCE [LARGE SCALE GENOMIC DNA]</scope>
    <source>
        <strain evidence="2">Alpha-2009</strain>
        <tissue evidence="2">Whole body</tissue>
    </source>
</reference>
<accession>A0AAW2GF74</accession>
<gene>
    <name evidence="2" type="ORF">PUN28_004969</name>
</gene>
<dbReference type="EMBL" id="JADYXP020000004">
    <property type="protein sequence ID" value="KAL0126205.1"/>
    <property type="molecule type" value="Genomic_DNA"/>
</dbReference>
<evidence type="ECO:0000256" key="1">
    <source>
        <dbReference type="SAM" id="MobiDB-lite"/>
    </source>
</evidence>